<evidence type="ECO:0000259" key="1">
    <source>
        <dbReference type="SMART" id="SM00860"/>
    </source>
</evidence>
<dbReference type="SUPFAM" id="SSF160631">
    <property type="entry name" value="SMI1/KNR4-like"/>
    <property type="match status" value="1"/>
</dbReference>
<sequence>MVVEVHRDGNCPVAGLLPQGPVNDVDLAVATARKRLVAEPKRRGEIGAILIHLLDHGTDNRPKVARAIATLVPEQSPQAAARVRGYLADRAADPLLAAYPDWYTPNQDYEELALAIALGLLDPEHAPAARARFAAASMRAVLNFAAGYAGLGPQYAHEAITRLTEYAADGRGPAEQAAATMAKLDAVYHLAACQALESVAADGVPVGLMARPLTTLAAEAVPVAVRIAIASLRLDPVSYLSASRGPDLVDEVRAAGEQYAQQLDAELWTFVRDSSHALKLRLDAAAKLPPQSRAEAEALILSAPQPEDDALTSPIPAAVAEAWRRIEAELAVRAPALLGGLGAPATRSEIQVTEAKLGYRLPEDFAASCLIHRSVDILGADWDGCMHWDVARLPELQGGHGMDWDEQWHACVPLLVEGDGSYVVLDLDPGRVPGRLLYSDQGCEPDPDDVRAPNWLAVLERFADHLEAGRYSYHVYDETTGDAQLLWE</sequence>
<organism evidence="2 3">
    <name type="scientific">Catenulispora subtropica</name>
    <dbReference type="NCBI Taxonomy" id="450798"/>
    <lineage>
        <taxon>Bacteria</taxon>
        <taxon>Bacillati</taxon>
        <taxon>Actinomycetota</taxon>
        <taxon>Actinomycetes</taxon>
        <taxon>Catenulisporales</taxon>
        <taxon>Catenulisporaceae</taxon>
        <taxon>Catenulispora</taxon>
    </lineage>
</organism>
<dbReference type="InterPro" id="IPR037883">
    <property type="entry name" value="Knr4/Smi1-like_sf"/>
</dbReference>
<keyword evidence="3" id="KW-1185">Reference proteome</keyword>
<gene>
    <name evidence="2" type="ORF">GCM10009838_49550</name>
</gene>
<evidence type="ECO:0000313" key="2">
    <source>
        <dbReference type="EMBL" id="GAA1982178.1"/>
    </source>
</evidence>
<protein>
    <recommendedName>
        <fullName evidence="1">Knr4/Smi1-like domain-containing protein</fullName>
    </recommendedName>
</protein>
<feature type="domain" description="Knr4/Smi1-like" evidence="1">
    <location>
        <begin position="344"/>
        <end position="468"/>
    </location>
</feature>
<dbReference type="SMART" id="SM00860">
    <property type="entry name" value="SMI1_KNR4"/>
    <property type="match status" value="1"/>
</dbReference>
<name>A0ABN2S873_9ACTN</name>
<proteinExistence type="predicted"/>
<dbReference type="Pfam" id="PF09346">
    <property type="entry name" value="SMI1_KNR4"/>
    <property type="match status" value="1"/>
</dbReference>
<dbReference type="EMBL" id="BAAAQM010000029">
    <property type="protein sequence ID" value="GAA1982178.1"/>
    <property type="molecule type" value="Genomic_DNA"/>
</dbReference>
<accession>A0ABN2S873</accession>
<comment type="caution">
    <text evidence="2">The sequence shown here is derived from an EMBL/GenBank/DDBJ whole genome shotgun (WGS) entry which is preliminary data.</text>
</comment>
<reference evidence="2 3" key="1">
    <citation type="journal article" date="2019" name="Int. J. Syst. Evol. Microbiol.">
        <title>The Global Catalogue of Microorganisms (GCM) 10K type strain sequencing project: providing services to taxonomists for standard genome sequencing and annotation.</title>
        <authorList>
            <consortium name="The Broad Institute Genomics Platform"/>
            <consortium name="The Broad Institute Genome Sequencing Center for Infectious Disease"/>
            <person name="Wu L."/>
            <person name="Ma J."/>
        </authorList>
    </citation>
    <scope>NUCLEOTIDE SEQUENCE [LARGE SCALE GENOMIC DNA]</scope>
    <source>
        <strain evidence="2 3">JCM 16013</strain>
    </source>
</reference>
<dbReference type="InterPro" id="IPR018958">
    <property type="entry name" value="Knr4/Smi1-like_dom"/>
</dbReference>
<evidence type="ECO:0000313" key="3">
    <source>
        <dbReference type="Proteomes" id="UP001499854"/>
    </source>
</evidence>
<dbReference type="Proteomes" id="UP001499854">
    <property type="component" value="Unassembled WGS sequence"/>
</dbReference>